<evidence type="ECO:0000313" key="3">
    <source>
        <dbReference type="EMBL" id="OEF95699.1"/>
    </source>
</evidence>
<organism evidence="3 4">
    <name type="scientific">Desulfuribacillus alkaliarsenatis</name>
    <dbReference type="NCBI Taxonomy" id="766136"/>
    <lineage>
        <taxon>Bacteria</taxon>
        <taxon>Bacillati</taxon>
        <taxon>Bacillota</taxon>
        <taxon>Desulfuribacillia</taxon>
        <taxon>Desulfuribacillales</taxon>
        <taxon>Desulfuribacillaceae</taxon>
        <taxon>Desulfuribacillus</taxon>
    </lineage>
</organism>
<gene>
    <name evidence="3" type="ORF">BHF68_11370</name>
</gene>
<evidence type="ECO:0000256" key="1">
    <source>
        <dbReference type="SAM" id="Phobius"/>
    </source>
</evidence>
<evidence type="ECO:0000259" key="2">
    <source>
        <dbReference type="PROSITE" id="PS50902"/>
    </source>
</evidence>
<dbReference type="InterPro" id="IPR008254">
    <property type="entry name" value="Flavodoxin/NO_synth"/>
</dbReference>
<dbReference type="Pfam" id="PF12724">
    <property type="entry name" value="Flavodoxin_5"/>
    <property type="match status" value="1"/>
</dbReference>
<dbReference type="PANTHER" id="PTHR38030:SF2">
    <property type="entry name" value="PROTOPORPHYRINOGEN IX DEHYDROGENASE [QUINONE]"/>
    <property type="match status" value="1"/>
</dbReference>
<dbReference type="SUPFAM" id="SSF52218">
    <property type="entry name" value="Flavoproteins"/>
    <property type="match status" value="1"/>
</dbReference>
<dbReference type="InterPro" id="IPR052200">
    <property type="entry name" value="Protoporphyrinogen_IX_DH"/>
</dbReference>
<dbReference type="OrthoDB" id="9790745at2"/>
<keyword evidence="1" id="KW-0812">Transmembrane</keyword>
<evidence type="ECO:0000313" key="4">
    <source>
        <dbReference type="Proteomes" id="UP000094296"/>
    </source>
</evidence>
<accession>A0A1E5FYQ5</accession>
<sequence>MSDRNGISRKQFITRATAAGIGIAFLGGGFFATRSPEVDYYEALQAIDASSNNPHRTLVAYASMYGSTGEVAKEIAETIATHSNTIVDVALIDNITDVSAYDQIIIGAPVKIGAWLPDAVSFVEENRQQLQNKKVSYFLTSMILANSDDATERGEIYNIFNDLEQQIPEVQPVHKGYFAGAIDYDKMAPAMRVAFRMMSSVAGQDSAAGDFRDWNAISAWASELTENVSI</sequence>
<name>A0A1E5FYQ5_9FIRM</name>
<dbReference type="STRING" id="766136.BHF68_11370"/>
<dbReference type="GO" id="GO:0010181">
    <property type="term" value="F:FMN binding"/>
    <property type="evidence" value="ECO:0007669"/>
    <property type="project" value="InterPro"/>
</dbReference>
<dbReference type="PANTHER" id="PTHR38030">
    <property type="entry name" value="PROTOPORPHYRINOGEN IX DEHYDROGENASE [MENAQUINONE]"/>
    <property type="match status" value="1"/>
</dbReference>
<dbReference type="AlphaFoldDB" id="A0A1E5FYQ5"/>
<dbReference type="Proteomes" id="UP000094296">
    <property type="component" value="Unassembled WGS sequence"/>
</dbReference>
<dbReference type="Gene3D" id="3.40.50.360">
    <property type="match status" value="1"/>
</dbReference>
<dbReference type="EMBL" id="MIJE01000035">
    <property type="protein sequence ID" value="OEF95699.1"/>
    <property type="molecule type" value="Genomic_DNA"/>
</dbReference>
<dbReference type="RefSeq" id="WP_069644265.1">
    <property type="nucleotide sequence ID" value="NZ_MIJE01000035.1"/>
</dbReference>
<proteinExistence type="predicted"/>
<comment type="caution">
    <text evidence="3">The sequence shown here is derived from an EMBL/GenBank/DDBJ whole genome shotgun (WGS) entry which is preliminary data.</text>
</comment>
<dbReference type="GO" id="GO:0016651">
    <property type="term" value="F:oxidoreductase activity, acting on NAD(P)H"/>
    <property type="evidence" value="ECO:0007669"/>
    <property type="project" value="UniProtKB-ARBA"/>
</dbReference>
<dbReference type="PROSITE" id="PS50902">
    <property type="entry name" value="FLAVODOXIN_LIKE"/>
    <property type="match status" value="1"/>
</dbReference>
<dbReference type="InterPro" id="IPR029039">
    <property type="entry name" value="Flavoprotein-like_sf"/>
</dbReference>
<keyword evidence="4" id="KW-1185">Reference proteome</keyword>
<keyword evidence="1" id="KW-0472">Membrane</keyword>
<dbReference type="GO" id="GO:0006783">
    <property type="term" value="P:heme biosynthetic process"/>
    <property type="evidence" value="ECO:0007669"/>
    <property type="project" value="TreeGrafter"/>
</dbReference>
<keyword evidence="1" id="KW-1133">Transmembrane helix</keyword>
<feature type="domain" description="Flavodoxin-like" evidence="2">
    <location>
        <begin position="57"/>
        <end position="225"/>
    </location>
</feature>
<reference evidence="3 4" key="1">
    <citation type="submission" date="2016-09" db="EMBL/GenBank/DDBJ databases">
        <title>Draft genome sequence for the type strain of Desulfuribacillus alkaliarsenatis AHT28, an obligately anaerobic, sulfidogenic bacterium isolated from Russian soda lake sediments.</title>
        <authorList>
            <person name="Abin C.A."/>
            <person name="Hollibaugh J.T."/>
        </authorList>
    </citation>
    <scope>NUCLEOTIDE SEQUENCE [LARGE SCALE GENOMIC DNA]</scope>
    <source>
        <strain evidence="3 4">AHT28</strain>
    </source>
</reference>
<dbReference type="InterPro" id="IPR026816">
    <property type="entry name" value="Flavodoxin_dom"/>
</dbReference>
<dbReference type="GO" id="GO:0070819">
    <property type="term" value="F:menaquinone-dependent protoporphyrinogen oxidase activity"/>
    <property type="evidence" value="ECO:0007669"/>
    <property type="project" value="TreeGrafter"/>
</dbReference>
<protein>
    <recommendedName>
        <fullName evidence="2">Flavodoxin-like domain-containing protein</fullName>
    </recommendedName>
</protein>
<feature type="transmembrane region" description="Helical" evidence="1">
    <location>
        <begin position="12"/>
        <end position="32"/>
    </location>
</feature>